<dbReference type="PROSITE" id="PS50105">
    <property type="entry name" value="SAM_DOMAIN"/>
    <property type="match status" value="1"/>
</dbReference>
<evidence type="ECO:0000256" key="4">
    <source>
        <dbReference type="ARBA" id="ARBA00022833"/>
    </source>
</evidence>
<keyword evidence="10" id="KW-1185">Reference proteome</keyword>
<protein>
    <submittedName>
        <fullName evidence="9">Zinc finger C2HC domain-containing protein 1A</fullName>
    </submittedName>
</protein>
<feature type="compositionally biased region" description="Polar residues" evidence="6">
    <location>
        <begin position="241"/>
        <end position="253"/>
    </location>
</feature>
<dbReference type="EMBL" id="JAPFFF010000003">
    <property type="protein sequence ID" value="KAK8893615.1"/>
    <property type="molecule type" value="Genomic_DNA"/>
</dbReference>
<feature type="domain" description="C2HC/C3H-type" evidence="8">
    <location>
        <begin position="189"/>
        <end position="218"/>
    </location>
</feature>
<keyword evidence="3 5" id="KW-0863">Zinc-finger</keyword>
<gene>
    <name evidence="9" type="ORF">M9Y10_022040</name>
</gene>
<feature type="domain" description="SAM" evidence="7">
    <location>
        <begin position="6"/>
        <end position="56"/>
    </location>
</feature>
<evidence type="ECO:0000313" key="9">
    <source>
        <dbReference type="EMBL" id="KAK8893615.1"/>
    </source>
</evidence>
<dbReference type="PANTHER" id="PTHR13555:SF5">
    <property type="entry name" value="ZINC-FINGER OF A C2HC-TYPE"/>
    <property type="match status" value="1"/>
</dbReference>
<dbReference type="Proteomes" id="UP001470230">
    <property type="component" value="Unassembled WGS sequence"/>
</dbReference>
<dbReference type="InterPro" id="IPR026319">
    <property type="entry name" value="ZC2HC1A/B-like"/>
</dbReference>
<comment type="caution">
    <text evidence="9">The sequence shown here is derived from an EMBL/GenBank/DDBJ whole genome shotgun (WGS) entry which is preliminary data.</text>
</comment>
<feature type="domain" description="C2HC/C3H-type" evidence="8">
    <location>
        <begin position="306"/>
        <end position="335"/>
    </location>
</feature>
<keyword evidence="1" id="KW-0479">Metal-binding</keyword>
<name>A0ABR2KUF1_9EUKA</name>
<dbReference type="Pfam" id="PF13913">
    <property type="entry name" value="zf-C2HC_2"/>
    <property type="match status" value="2"/>
</dbReference>
<feature type="region of interest" description="Disordered" evidence="6">
    <location>
        <begin position="241"/>
        <end position="262"/>
    </location>
</feature>
<organism evidence="9 10">
    <name type="scientific">Tritrichomonas musculus</name>
    <dbReference type="NCBI Taxonomy" id="1915356"/>
    <lineage>
        <taxon>Eukaryota</taxon>
        <taxon>Metamonada</taxon>
        <taxon>Parabasalia</taxon>
        <taxon>Tritrichomonadida</taxon>
        <taxon>Tritrichomonadidae</taxon>
        <taxon>Tritrichomonas</taxon>
    </lineage>
</organism>
<dbReference type="Gene3D" id="1.10.150.50">
    <property type="entry name" value="Transcription Factor, Ets-1"/>
    <property type="match status" value="1"/>
</dbReference>
<dbReference type="Gene3D" id="3.30.160.60">
    <property type="entry name" value="Classic Zinc Finger"/>
    <property type="match status" value="1"/>
</dbReference>
<evidence type="ECO:0000259" key="7">
    <source>
        <dbReference type="PROSITE" id="PS50105"/>
    </source>
</evidence>
<keyword evidence="4" id="KW-0862">Zinc</keyword>
<proteinExistence type="predicted"/>
<evidence type="ECO:0000256" key="3">
    <source>
        <dbReference type="ARBA" id="ARBA00022771"/>
    </source>
</evidence>
<feature type="region of interest" description="Disordered" evidence="6">
    <location>
        <begin position="161"/>
        <end position="183"/>
    </location>
</feature>
<dbReference type="PROSITE" id="PS52027">
    <property type="entry name" value="ZF_C2HC_C3H"/>
    <property type="match status" value="2"/>
</dbReference>
<evidence type="ECO:0000256" key="1">
    <source>
        <dbReference type="ARBA" id="ARBA00022723"/>
    </source>
</evidence>
<evidence type="ECO:0000256" key="2">
    <source>
        <dbReference type="ARBA" id="ARBA00022737"/>
    </source>
</evidence>
<evidence type="ECO:0000259" key="8">
    <source>
        <dbReference type="PROSITE" id="PS52027"/>
    </source>
</evidence>
<evidence type="ECO:0000256" key="6">
    <source>
        <dbReference type="SAM" id="MobiDB-lite"/>
    </source>
</evidence>
<evidence type="ECO:0000256" key="5">
    <source>
        <dbReference type="PROSITE-ProRule" id="PRU01371"/>
    </source>
</evidence>
<keyword evidence="2" id="KW-0677">Repeat</keyword>
<sequence>MNPVNWTPDDVAAHLYEIGLGKYGTTFVNNNISGKSLFSLTEKNLRDLGLTAVNRQTFNTWVSSLHRPRTSKAIDAGRRIASPKTITKNQLSSSQSVKPKMSSSQNVSNRLFTASLQKKKPVDEYVEYRPRITGAMRYGGQVDDSFDIRDLMFAPPPQVKQIPKRILPPGSRSRRKTKFDVPEDGDCDNRGQCRYCGRKFAMDRLPVHESICARCSKPKRRPFNSQRQRISYNPAAFGKLSSKTTGSITSNTRRMPGEKPKYVQEHEELIRALRAARMAEYGSTSGSKKIVIPKYSSRQSNESPDGRVRCPYCGRRFGKEQAERHMRFCESNLPAPRGPMTTCKVARGGTYRH</sequence>
<reference evidence="9 10" key="1">
    <citation type="submission" date="2024-04" db="EMBL/GenBank/DDBJ databases">
        <title>Tritrichomonas musculus Genome.</title>
        <authorList>
            <person name="Alves-Ferreira E."/>
            <person name="Grigg M."/>
            <person name="Lorenzi H."/>
            <person name="Galac M."/>
        </authorList>
    </citation>
    <scope>NUCLEOTIDE SEQUENCE [LARGE SCALE GENOMIC DNA]</scope>
    <source>
        <strain evidence="9 10">EAF2021</strain>
    </source>
</reference>
<dbReference type="PANTHER" id="PTHR13555">
    <property type="entry name" value="C2H2 ZINC FINGER CGI-62-RELATED"/>
    <property type="match status" value="1"/>
</dbReference>
<dbReference type="SUPFAM" id="SSF47769">
    <property type="entry name" value="SAM/Pointed domain"/>
    <property type="match status" value="1"/>
</dbReference>
<accession>A0ABR2KUF1</accession>
<dbReference type="InterPro" id="IPR001660">
    <property type="entry name" value="SAM"/>
</dbReference>
<dbReference type="SMART" id="SM00454">
    <property type="entry name" value="SAM"/>
    <property type="match status" value="1"/>
</dbReference>
<evidence type="ECO:0000313" key="10">
    <source>
        <dbReference type="Proteomes" id="UP001470230"/>
    </source>
</evidence>
<dbReference type="Pfam" id="PF00536">
    <property type="entry name" value="SAM_1"/>
    <property type="match status" value="1"/>
</dbReference>
<dbReference type="InterPro" id="IPR013761">
    <property type="entry name" value="SAM/pointed_sf"/>
</dbReference>
<dbReference type="InterPro" id="IPR049899">
    <property type="entry name" value="Znf_C2HC_C3H"/>
</dbReference>